<dbReference type="PANTHER" id="PTHR11616:SF321">
    <property type="entry name" value="SODIUM-DEPENDENT NUTRIENT AMINO ACID TRANSPORTER 1-RELATED"/>
    <property type="match status" value="1"/>
</dbReference>
<keyword evidence="6" id="KW-0029">Amino-acid transport</keyword>
<reference evidence="19" key="1">
    <citation type="submission" date="2016-11" db="EMBL/GenBank/DDBJ databases">
        <title>Venom-gland transcriptomics and venom proteomics of the black-back scorpion (Hadrurus spadix) reveal detectability challenges and an unexplored realm of animal toxin diversity.</title>
        <authorList>
            <person name="Rokyta D.R."/>
            <person name="Ward M.J."/>
        </authorList>
    </citation>
    <scope>NUCLEOTIDE SEQUENCE</scope>
    <source>
        <tissue evidence="19">Venom gland</tissue>
    </source>
</reference>
<evidence type="ECO:0000256" key="16">
    <source>
        <dbReference type="RuleBase" id="RU003732"/>
    </source>
</evidence>
<dbReference type="GO" id="GO:0005886">
    <property type="term" value="C:plasma membrane"/>
    <property type="evidence" value="ECO:0007669"/>
    <property type="project" value="TreeGrafter"/>
</dbReference>
<evidence type="ECO:0000256" key="11">
    <source>
        <dbReference type="ARBA" id="ARBA00023180"/>
    </source>
</evidence>
<dbReference type="EMBL" id="GFAH01000254">
    <property type="protein sequence ID" value="JAV48135.1"/>
    <property type="molecule type" value="Transcribed_RNA"/>
</dbReference>
<dbReference type="AlphaFoldDB" id="A0A1W7RAG3"/>
<keyword evidence="15" id="KW-1015">Disulfide bond</keyword>
<evidence type="ECO:0000256" key="8">
    <source>
        <dbReference type="ARBA" id="ARBA00023053"/>
    </source>
</evidence>
<feature type="transmembrane region" description="Helical" evidence="18">
    <location>
        <begin position="76"/>
        <end position="93"/>
    </location>
</feature>
<evidence type="ECO:0000256" key="1">
    <source>
        <dbReference type="ARBA" id="ARBA00004141"/>
    </source>
</evidence>
<dbReference type="SUPFAM" id="SSF161070">
    <property type="entry name" value="SNF-like"/>
    <property type="match status" value="1"/>
</dbReference>
<keyword evidence="4 16" id="KW-0812">Transmembrane</keyword>
<feature type="binding site" evidence="14">
    <location>
        <position position="439"/>
    </location>
    <ligand>
        <name>Na(+)</name>
        <dbReference type="ChEBI" id="CHEBI:29101"/>
        <label>1</label>
    </ligand>
</feature>
<evidence type="ECO:0000256" key="18">
    <source>
        <dbReference type="SAM" id="Phobius"/>
    </source>
</evidence>
<dbReference type="PRINTS" id="PR00176">
    <property type="entry name" value="NANEUSMPORT"/>
</dbReference>
<evidence type="ECO:0000256" key="14">
    <source>
        <dbReference type="PIRSR" id="PIRSR600175-1"/>
    </source>
</evidence>
<organism evidence="19">
    <name type="scientific">Hadrurus spadix</name>
    <dbReference type="NCBI Taxonomy" id="141984"/>
    <lineage>
        <taxon>Eukaryota</taxon>
        <taxon>Metazoa</taxon>
        <taxon>Ecdysozoa</taxon>
        <taxon>Arthropoda</taxon>
        <taxon>Chelicerata</taxon>
        <taxon>Arachnida</taxon>
        <taxon>Scorpiones</taxon>
        <taxon>Iurida</taxon>
        <taxon>Iuroidea</taxon>
        <taxon>Hadrurus</taxon>
    </lineage>
</organism>
<comment type="subcellular location">
    <subcellularLocation>
        <location evidence="1">Membrane</location>
        <topology evidence="1">Multi-pass membrane protein</topology>
    </subcellularLocation>
</comment>
<dbReference type="GO" id="GO:0005283">
    <property type="term" value="F:amino acid:sodium symporter activity"/>
    <property type="evidence" value="ECO:0007669"/>
    <property type="project" value="TreeGrafter"/>
</dbReference>
<feature type="transmembrane region" description="Helical" evidence="18">
    <location>
        <begin position="578"/>
        <end position="598"/>
    </location>
</feature>
<comment type="function">
    <text evidence="13">Unusual broad substrate spectrum amino acid:sodium cotransporter that promotes absorption of the D isomers of essential amino acids. Neutral amino acids are the preferred substrates, especially methionine and phenylalanine.</text>
</comment>
<protein>
    <recommendedName>
        <fullName evidence="16">Transporter</fullName>
    </recommendedName>
</protein>
<keyword evidence="7 18" id="KW-1133">Transmembrane helix</keyword>
<dbReference type="GO" id="GO:0046872">
    <property type="term" value="F:metal ion binding"/>
    <property type="evidence" value="ECO:0007669"/>
    <property type="project" value="UniProtKB-KW"/>
</dbReference>
<dbReference type="InterPro" id="IPR037272">
    <property type="entry name" value="SNS_sf"/>
</dbReference>
<feature type="binding site" evidence="14">
    <location>
        <position position="91"/>
    </location>
    <ligand>
        <name>Na(+)</name>
        <dbReference type="ChEBI" id="CHEBI:29101"/>
        <label>1</label>
    </ligand>
</feature>
<feature type="transmembrane region" description="Helical" evidence="18">
    <location>
        <begin position="335"/>
        <end position="352"/>
    </location>
</feature>
<evidence type="ECO:0000256" key="10">
    <source>
        <dbReference type="ARBA" id="ARBA00023136"/>
    </source>
</evidence>
<feature type="disulfide bond" evidence="15">
    <location>
        <begin position="189"/>
        <end position="198"/>
    </location>
</feature>
<evidence type="ECO:0000313" key="19">
    <source>
        <dbReference type="EMBL" id="JAV48135.1"/>
    </source>
</evidence>
<dbReference type="PANTHER" id="PTHR11616">
    <property type="entry name" value="SODIUM/CHLORIDE DEPENDENT TRANSPORTER"/>
    <property type="match status" value="1"/>
</dbReference>
<feature type="transmembrane region" description="Helical" evidence="18">
    <location>
        <begin position="105"/>
        <end position="125"/>
    </location>
</feature>
<feature type="transmembrane region" description="Helical" evidence="18">
    <location>
        <begin position="364"/>
        <end position="388"/>
    </location>
</feature>
<dbReference type="GO" id="GO:0089718">
    <property type="term" value="P:amino acid import across plasma membrane"/>
    <property type="evidence" value="ECO:0007669"/>
    <property type="project" value="TreeGrafter"/>
</dbReference>
<evidence type="ECO:0000256" key="15">
    <source>
        <dbReference type="PIRSR" id="PIRSR600175-2"/>
    </source>
</evidence>
<evidence type="ECO:0000256" key="12">
    <source>
        <dbReference type="ARBA" id="ARBA00023201"/>
    </source>
</evidence>
<feature type="compositionally biased region" description="Basic and acidic residues" evidence="17">
    <location>
        <begin position="17"/>
        <end position="29"/>
    </location>
</feature>
<evidence type="ECO:0000256" key="17">
    <source>
        <dbReference type="SAM" id="MobiDB-lite"/>
    </source>
</evidence>
<feature type="transmembrane region" description="Helical" evidence="18">
    <location>
        <begin position="536"/>
        <end position="558"/>
    </location>
</feature>
<dbReference type="Pfam" id="PF00209">
    <property type="entry name" value="SNF"/>
    <property type="match status" value="1"/>
</dbReference>
<comment type="similarity">
    <text evidence="2 16">Belongs to the sodium:neurotransmitter symporter (SNF) (TC 2.A.22) family.</text>
</comment>
<feature type="transmembrane region" description="Helical" evidence="18">
    <location>
        <begin position="464"/>
        <end position="488"/>
    </location>
</feature>
<feature type="binding site" evidence="14">
    <location>
        <position position="370"/>
    </location>
    <ligand>
        <name>Na(+)</name>
        <dbReference type="ChEBI" id="CHEBI:29101"/>
        <label>1</label>
    </ligand>
</feature>
<feature type="region of interest" description="Disordered" evidence="17">
    <location>
        <begin position="1"/>
        <end position="66"/>
    </location>
</feature>
<dbReference type="PROSITE" id="PS00610">
    <property type="entry name" value="NA_NEUROTRAN_SYMP_1"/>
    <property type="match status" value="1"/>
</dbReference>
<keyword evidence="12" id="KW-0739">Sodium transport</keyword>
<feature type="binding site" evidence="14">
    <location>
        <position position="338"/>
    </location>
    <ligand>
        <name>Na(+)</name>
        <dbReference type="ChEBI" id="CHEBI:29101"/>
        <label>1</label>
    </ligand>
</feature>
<feature type="binding site" evidence="14">
    <location>
        <position position="86"/>
    </location>
    <ligand>
        <name>Na(+)</name>
        <dbReference type="ChEBI" id="CHEBI:29101"/>
        <label>1</label>
    </ligand>
</feature>
<dbReference type="PROSITE" id="PS50267">
    <property type="entry name" value="NA_NEUROTRAN_SYMP_3"/>
    <property type="match status" value="1"/>
</dbReference>
<keyword evidence="9" id="KW-0406">Ion transport</keyword>
<keyword evidence="5 16" id="KW-0769">Symport</keyword>
<evidence type="ECO:0000256" key="4">
    <source>
        <dbReference type="ARBA" id="ARBA00022692"/>
    </source>
</evidence>
<feature type="transmembrane region" description="Helical" evidence="18">
    <location>
        <begin position="288"/>
        <end position="315"/>
    </location>
</feature>
<evidence type="ECO:0000256" key="2">
    <source>
        <dbReference type="ARBA" id="ARBA00006459"/>
    </source>
</evidence>
<keyword evidence="8 14" id="KW-0915">Sodium</keyword>
<keyword evidence="14" id="KW-0479">Metal-binding</keyword>
<feature type="transmembrane region" description="Helical" evidence="18">
    <location>
        <begin position="146"/>
        <end position="177"/>
    </location>
</feature>
<dbReference type="InterPro" id="IPR000175">
    <property type="entry name" value="Na/ntran_symport"/>
</dbReference>
<keyword evidence="11" id="KW-0325">Glycoprotein</keyword>
<accession>A0A1W7RAG3</accession>
<evidence type="ECO:0000256" key="5">
    <source>
        <dbReference type="ARBA" id="ARBA00022847"/>
    </source>
</evidence>
<dbReference type="PROSITE" id="PS00754">
    <property type="entry name" value="NA_NEUROTRAN_SYMP_2"/>
    <property type="match status" value="1"/>
</dbReference>
<name>A0A1W7RAG3_9SCOR</name>
<evidence type="ECO:0000256" key="9">
    <source>
        <dbReference type="ARBA" id="ARBA00023065"/>
    </source>
</evidence>
<evidence type="ECO:0000256" key="13">
    <source>
        <dbReference type="ARBA" id="ARBA00037785"/>
    </source>
</evidence>
<keyword evidence="10 18" id="KW-0472">Membrane</keyword>
<keyword evidence="3 16" id="KW-0813">Transport</keyword>
<feature type="binding site" evidence="14">
    <location>
        <position position="438"/>
    </location>
    <ligand>
        <name>Na(+)</name>
        <dbReference type="ChEBI" id="CHEBI:29101"/>
        <label>1</label>
    </ligand>
</feature>
<evidence type="ECO:0000256" key="6">
    <source>
        <dbReference type="ARBA" id="ARBA00022970"/>
    </source>
</evidence>
<feature type="transmembrane region" description="Helical" evidence="18">
    <location>
        <begin position="494"/>
        <end position="516"/>
    </location>
</feature>
<feature type="transmembrane region" description="Helical" evidence="18">
    <location>
        <begin position="423"/>
        <end position="444"/>
    </location>
</feature>
<feature type="binding site" evidence="14">
    <location>
        <position position="84"/>
    </location>
    <ligand>
        <name>Na(+)</name>
        <dbReference type="ChEBI" id="CHEBI:29101"/>
        <label>1</label>
    </ligand>
</feature>
<evidence type="ECO:0000256" key="3">
    <source>
        <dbReference type="ARBA" id="ARBA00022448"/>
    </source>
</evidence>
<proteinExistence type="inferred from homology"/>
<sequence length="682" mass="76848">MVGKDSCGPFARHHLKEKTTDDPMDDRSLLPKVETSKGCTNASIALPLPEDTQSTSSEESSRQERRYSRDNWSNQLDFFLSCVGYAVGLGNIWRFPYLCYRSGGGAFLVPYILFLIICGMPLFYLELSFGQFASLGPVAIWKISPLFTGLGYGMVIISGIVCIYYNIIIAWTIYYIYQSFSSVLPWSSCDNIWNTDQCVAQQIEKSENSTSFLNSTNVVNKTIGRMEKITASEEFWLNYVLRLTNGIDEPGDMQWPLVQSLFIAWLLVFLCLIKGVKSSGKVVYVSATFPYIVLVILLIRGLTLNGAWDGIAFYLTPRWELLTHFKVWGDAATQIFYSVGAAWGAILTMASYNRFDNNCIRDSLLIPLINCGTSIFAGFVVFSIIGFMSYETGKPVDKVISEGPGLAFVVYPQAVTRLPLSPLWALLFFFMLFTIGLDSQFGMFETMISAFTDEFRILKRYKMLFTGFMCFLLFILGLPCVTGGGMYVLQLMDYYSATFGLMIISLLETICIAWVYGADRFMHDISLMVNRVPQYWWKLCWCYITPSAILALLTFIIINHSTIKYNEYVYPDWSVALGWMMAILPLIPIPLVAGIKIYKTPGTLKQRIISNLRPLPEWGPAREENRLLYKKSLSIIGSRFHQTHVAGLTHSESQTSCGKVSLNTTDTAVPVSTDPLQNESVV</sequence>
<feature type="binding site" evidence="14">
    <location>
        <position position="87"/>
    </location>
    <ligand>
        <name>Na(+)</name>
        <dbReference type="ChEBI" id="CHEBI:29101"/>
        <label>1</label>
    </ligand>
</feature>
<evidence type="ECO:0000256" key="7">
    <source>
        <dbReference type="ARBA" id="ARBA00022989"/>
    </source>
</evidence>